<keyword evidence="4 12" id="KW-0812">Transmembrane</keyword>
<feature type="domain" description="Ionotropic glutamate receptor C-terminal" evidence="13">
    <location>
        <begin position="83"/>
        <end position="319"/>
    </location>
</feature>
<evidence type="ECO:0000259" key="13">
    <source>
        <dbReference type="SMART" id="SM00079"/>
    </source>
</evidence>
<protein>
    <recommendedName>
        <fullName evidence="13">Ionotropic glutamate receptor C-terminal domain-containing protein</fullName>
    </recommendedName>
</protein>
<keyword evidence="10" id="KW-1071">Ligand-gated ion channel</keyword>
<sequence>MPFMNLGISILFSQLPKEPPNVFSFLKPFSFDVWLFMATAYLGVSIILFILCRLTPYEWDNPHPCDPDPEELENSFNMLNCLWFSIGSLMAAGCDILPKMSPFEWKTTQPNKGQPQVLENNQTFHNCVWHNMGSLMQQGSDIAPQAVSTRMLAGMWWFFVLILNASYTANLAAFLTTGRIEETIKSVQDLADQTKVKYGVMVGGSTAGFFSKSDNPLYQRMWVQMAQSKPSVFVKSNDEGVARVRKEKGRFAYLMESSSIGYQMHKYCDLIQVGMELDSKSYGIALPLNSPYRTLINKAILDLQESGNLSKIKTKWWEKAGGNCFKVGFFGGVYEGHRASQVHENGVVIRV</sequence>
<feature type="transmembrane region" description="Helical" evidence="12">
    <location>
        <begin position="155"/>
        <end position="175"/>
    </location>
</feature>
<evidence type="ECO:0000256" key="1">
    <source>
        <dbReference type="ARBA" id="ARBA00004141"/>
    </source>
</evidence>
<comment type="subcellular location">
    <subcellularLocation>
        <location evidence="1">Membrane</location>
        <topology evidence="1">Multi-pass membrane protein</topology>
    </subcellularLocation>
</comment>
<comment type="similarity">
    <text evidence="2">Belongs to the glutamate-gated ion channel (TC 1.A.10.1) family.</text>
</comment>
<dbReference type="EMBL" id="OB797143">
    <property type="protein sequence ID" value="CAD7434127.1"/>
    <property type="molecule type" value="Genomic_DNA"/>
</dbReference>
<evidence type="ECO:0000256" key="7">
    <source>
        <dbReference type="ARBA" id="ARBA00023136"/>
    </source>
</evidence>
<dbReference type="Pfam" id="PF00060">
    <property type="entry name" value="Lig_chan"/>
    <property type="match status" value="1"/>
</dbReference>
<accession>A0A7R9HTS3</accession>
<keyword evidence="6" id="KW-0406">Ion transport</keyword>
<dbReference type="FunFam" id="1.10.287.70:FF:000105">
    <property type="entry name" value="Eye-enriched kainate receptor, isoform A"/>
    <property type="match status" value="1"/>
</dbReference>
<keyword evidence="3" id="KW-0813">Transport</keyword>
<feature type="transmembrane region" description="Helical" evidence="12">
    <location>
        <begin position="33"/>
        <end position="56"/>
    </location>
</feature>
<dbReference type="InterPro" id="IPR015683">
    <property type="entry name" value="Ionotropic_Glu_rcpt"/>
</dbReference>
<evidence type="ECO:0000256" key="6">
    <source>
        <dbReference type="ARBA" id="ARBA00023065"/>
    </source>
</evidence>
<keyword evidence="11" id="KW-0407">Ion channel</keyword>
<dbReference type="Gene3D" id="3.40.190.10">
    <property type="entry name" value="Periplasmic binding protein-like II"/>
    <property type="match status" value="1"/>
</dbReference>
<dbReference type="AlphaFoldDB" id="A0A7R9HTS3"/>
<dbReference type="PANTHER" id="PTHR18966">
    <property type="entry name" value="IONOTROPIC GLUTAMATE RECEPTOR"/>
    <property type="match status" value="1"/>
</dbReference>
<keyword evidence="8" id="KW-0675">Receptor</keyword>
<keyword evidence="9" id="KW-0325">Glycoprotein</keyword>
<evidence type="ECO:0000256" key="11">
    <source>
        <dbReference type="ARBA" id="ARBA00023303"/>
    </source>
</evidence>
<dbReference type="FunFam" id="3.40.190.10:FF:000061">
    <property type="entry name" value="Glutamate receptor, ionotropic kainate"/>
    <property type="match status" value="1"/>
</dbReference>
<name>A0A7R9HTS3_9NEOP</name>
<dbReference type="GO" id="GO:0015276">
    <property type="term" value="F:ligand-gated monoatomic ion channel activity"/>
    <property type="evidence" value="ECO:0007669"/>
    <property type="project" value="InterPro"/>
</dbReference>
<keyword evidence="5 12" id="KW-1133">Transmembrane helix</keyword>
<dbReference type="FunFam" id="1.10.287.70:FF:000134">
    <property type="entry name" value="Glutamate receptor, ionotropic kainate"/>
    <property type="match status" value="1"/>
</dbReference>
<evidence type="ECO:0000256" key="9">
    <source>
        <dbReference type="ARBA" id="ARBA00023180"/>
    </source>
</evidence>
<evidence type="ECO:0000256" key="2">
    <source>
        <dbReference type="ARBA" id="ARBA00008685"/>
    </source>
</evidence>
<evidence type="ECO:0000256" key="12">
    <source>
        <dbReference type="SAM" id="Phobius"/>
    </source>
</evidence>
<evidence type="ECO:0000256" key="4">
    <source>
        <dbReference type="ARBA" id="ARBA00022692"/>
    </source>
</evidence>
<dbReference type="InterPro" id="IPR001320">
    <property type="entry name" value="Iontro_rcpt_C"/>
</dbReference>
<evidence type="ECO:0000256" key="5">
    <source>
        <dbReference type="ARBA" id="ARBA00022989"/>
    </source>
</evidence>
<dbReference type="SUPFAM" id="SSF53850">
    <property type="entry name" value="Periplasmic binding protein-like II"/>
    <property type="match status" value="1"/>
</dbReference>
<evidence type="ECO:0000256" key="8">
    <source>
        <dbReference type="ARBA" id="ARBA00023170"/>
    </source>
</evidence>
<gene>
    <name evidence="14" type="ORF">TMSB3V08_LOCUS10784</name>
</gene>
<evidence type="ECO:0000256" key="10">
    <source>
        <dbReference type="ARBA" id="ARBA00023286"/>
    </source>
</evidence>
<dbReference type="GO" id="GO:0016020">
    <property type="term" value="C:membrane"/>
    <property type="evidence" value="ECO:0007669"/>
    <property type="project" value="UniProtKB-SubCell"/>
</dbReference>
<evidence type="ECO:0000256" key="3">
    <source>
        <dbReference type="ARBA" id="ARBA00022448"/>
    </source>
</evidence>
<organism evidence="14">
    <name type="scientific">Timema monikensis</name>
    <dbReference type="NCBI Taxonomy" id="170555"/>
    <lineage>
        <taxon>Eukaryota</taxon>
        <taxon>Metazoa</taxon>
        <taxon>Ecdysozoa</taxon>
        <taxon>Arthropoda</taxon>
        <taxon>Hexapoda</taxon>
        <taxon>Insecta</taxon>
        <taxon>Pterygota</taxon>
        <taxon>Neoptera</taxon>
        <taxon>Polyneoptera</taxon>
        <taxon>Phasmatodea</taxon>
        <taxon>Timematodea</taxon>
        <taxon>Timematoidea</taxon>
        <taxon>Timematidae</taxon>
        <taxon>Timema</taxon>
    </lineage>
</organism>
<keyword evidence="7 12" id="KW-0472">Membrane</keyword>
<reference evidence="14" key="1">
    <citation type="submission" date="2020-11" db="EMBL/GenBank/DDBJ databases">
        <authorList>
            <person name="Tran Van P."/>
        </authorList>
    </citation>
    <scope>NUCLEOTIDE SEQUENCE</scope>
</reference>
<dbReference type="Gene3D" id="1.10.287.70">
    <property type="match status" value="2"/>
</dbReference>
<proteinExistence type="inferred from homology"/>
<evidence type="ECO:0000313" key="14">
    <source>
        <dbReference type="EMBL" id="CAD7434127.1"/>
    </source>
</evidence>
<dbReference type="SMART" id="SM00079">
    <property type="entry name" value="PBPe"/>
    <property type="match status" value="1"/>
</dbReference>